<dbReference type="InterPro" id="IPR000048">
    <property type="entry name" value="IQ_motif_EF-hand-BS"/>
</dbReference>
<evidence type="ECO:0000313" key="4">
    <source>
        <dbReference type="EMBL" id="RAL45120.1"/>
    </source>
</evidence>
<dbReference type="Gene3D" id="1.20.5.190">
    <property type="match status" value="1"/>
</dbReference>
<dbReference type="PANTHER" id="PTHR32295:SF113">
    <property type="entry name" value="PROTEIN IQ-DOMAIN 14"/>
    <property type="match status" value="1"/>
</dbReference>
<feature type="region of interest" description="Disordered" evidence="3">
    <location>
        <begin position="109"/>
        <end position="158"/>
    </location>
</feature>
<feature type="compositionally biased region" description="Polar residues" evidence="3">
    <location>
        <begin position="134"/>
        <end position="144"/>
    </location>
</feature>
<evidence type="ECO:0000256" key="1">
    <source>
        <dbReference type="ARBA" id="ARBA00022860"/>
    </source>
</evidence>
<evidence type="ECO:0000256" key="2">
    <source>
        <dbReference type="ARBA" id="ARBA00024341"/>
    </source>
</evidence>
<comment type="caution">
    <text evidence="4">The sequence shown here is derived from an EMBL/GenBank/DDBJ whole genome shotgun (WGS) entry which is preliminary data.</text>
</comment>
<accession>A0A328DIS2</accession>
<dbReference type="GO" id="GO:0005516">
    <property type="term" value="F:calmodulin binding"/>
    <property type="evidence" value="ECO:0007669"/>
    <property type="project" value="UniProtKB-KW"/>
</dbReference>
<dbReference type="Proteomes" id="UP000249390">
    <property type="component" value="Unassembled WGS sequence"/>
</dbReference>
<evidence type="ECO:0000313" key="5">
    <source>
        <dbReference type="Proteomes" id="UP000249390"/>
    </source>
</evidence>
<evidence type="ECO:0008006" key="6">
    <source>
        <dbReference type="Google" id="ProtNLM"/>
    </source>
</evidence>
<organism evidence="4 5">
    <name type="scientific">Cuscuta australis</name>
    <dbReference type="NCBI Taxonomy" id="267555"/>
    <lineage>
        <taxon>Eukaryota</taxon>
        <taxon>Viridiplantae</taxon>
        <taxon>Streptophyta</taxon>
        <taxon>Embryophyta</taxon>
        <taxon>Tracheophyta</taxon>
        <taxon>Spermatophyta</taxon>
        <taxon>Magnoliopsida</taxon>
        <taxon>eudicotyledons</taxon>
        <taxon>Gunneridae</taxon>
        <taxon>Pentapetalae</taxon>
        <taxon>asterids</taxon>
        <taxon>lamiids</taxon>
        <taxon>Solanales</taxon>
        <taxon>Convolvulaceae</taxon>
        <taxon>Cuscuteae</taxon>
        <taxon>Cuscuta</taxon>
        <taxon>Cuscuta subgen. Grammica</taxon>
        <taxon>Cuscuta sect. Cleistogrammica</taxon>
    </lineage>
</organism>
<protein>
    <recommendedName>
        <fullName evidence="6">DUF4005 domain-containing protein</fullName>
    </recommendedName>
</protein>
<keyword evidence="1" id="KW-0112">Calmodulin-binding</keyword>
<proteinExistence type="inferred from homology"/>
<reference evidence="4 5" key="1">
    <citation type="submission" date="2018-06" db="EMBL/GenBank/DDBJ databases">
        <title>The Genome of Cuscuta australis (Dodder) Provides Insight into the Evolution of Plant Parasitism.</title>
        <authorList>
            <person name="Liu H."/>
        </authorList>
    </citation>
    <scope>NUCLEOTIDE SEQUENCE [LARGE SCALE GENOMIC DNA]</scope>
    <source>
        <strain evidence="5">cv. Yunnan</strain>
        <tissue evidence="4">Vines</tissue>
    </source>
</reference>
<feature type="region of interest" description="Disordered" evidence="3">
    <location>
        <begin position="13"/>
        <end position="46"/>
    </location>
</feature>
<sequence length="544" mass="60983">MGKKGSWLSAIRRVFTPNSSSRDKLITQGPENKTSQKKKKERRRLKHGEFKSFIPLFREPSSIEKILGEADEQKLFVPLYSEQQKITSPPRLPPISPRVTSPKTTACRAVLPGHSPPREASPRVASPKHDPVQVCSQQAGSSHVTPPKPISPKAASSKVIQDHRETIYKHRAEPTLQVLHLSATTIQSIFRGYMARKSFRSLRGVLRLQGVVRGNNVKRQTANTMKQMQLFVRVQNQIRLRRIEMLDNQEPQWLAFKNYKDGESTLSKWSIRSEAGDNENWDGSRLSKDQVDQRRRRKVEAVMKRERAMAYAYSHKLWKASPKSTTNNGSNSFPLWWKWLEHPLPSANHSESQSAAKSVNLSPERAISECTPNHLCKATTCRNLYSEYGNLEADTPTSTKSSVPMRAKLFHYTPGRTPQYSSSLGKYAHSGARTAASTSRFPLKDDDSLTSCPPFSVPNYMTPTISAKAKARQREGSVGTPSSHTMRRSSFPLTSNMGSFKWNIGSSKGAASLKECDGSADRMSVNSTVSMPATVGRKPFKRFV</sequence>
<evidence type="ECO:0000256" key="3">
    <source>
        <dbReference type="SAM" id="MobiDB-lite"/>
    </source>
</evidence>
<dbReference type="EMBL" id="NQVE01000140">
    <property type="protein sequence ID" value="RAL45120.1"/>
    <property type="molecule type" value="Genomic_DNA"/>
</dbReference>
<dbReference type="PROSITE" id="PS50096">
    <property type="entry name" value="IQ"/>
    <property type="match status" value="1"/>
</dbReference>
<dbReference type="SMART" id="SM00015">
    <property type="entry name" value="IQ"/>
    <property type="match status" value="1"/>
</dbReference>
<dbReference type="PANTHER" id="PTHR32295">
    <property type="entry name" value="IQ-DOMAIN 5-RELATED"/>
    <property type="match status" value="1"/>
</dbReference>
<gene>
    <name evidence="4" type="ORF">DM860_015526</name>
</gene>
<keyword evidence="5" id="KW-1185">Reference proteome</keyword>
<comment type="similarity">
    <text evidence="2">Belongs to the IQD family.</text>
</comment>
<feature type="compositionally biased region" description="Basic and acidic residues" evidence="3">
    <location>
        <begin position="116"/>
        <end position="131"/>
    </location>
</feature>
<feature type="compositionally biased region" description="Basic residues" evidence="3">
    <location>
        <begin position="35"/>
        <end position="46"/>
    </location>
</feature>
<dbReference type="Pfam" id="PF00612">
    <property type="entry name" value="IQ"/>
    <property type="match status" value="1"/>
</dbReference>
<dbReference type="AlphaFoldDB" id="A0A328DIS2"/>
<name>A0A328DIS2_9ASTE</name>
<dbReference type="CDD" id="cd23767">
    <property type="entry name" value="IQCD"/>
    <property type="match status" value="1"/>
</dbReference>